<dbReference type="RefSeq" id="WP_111490743.1">
    <property type="nucleotide sequence ID" value="NZ_CP031264.1"/>
</dbReference>
<accession>A0A345T4H0</accession>
<organism evidence="6 7">
    <name type="scientific">Peterkaempfera bronchialis</name>
    <dbReference type="NCBI Taxonomy" id="2126346"/>
    <lineage>
        <taxon>Bacteria</taxon>
        <taxon>Bacillati</taxon>
        <taxon>Actinomycetota</taxon>
        <taxon>Actinomycetes</taxon>
        <taxon>Kitasatosporales</taxon>
        <taxon>Streptomycetaceae</taxon>
        <taxon>Peterkaempfera</taxon>
    </lineage>
</organism>
<reference evidence="7" key="1">
    <citation type="submission" date="2018-07" db="EMBL/GenBank/DDBJ databases">
        <title>Streptacidiphilus bronchialis DSM 106435 chromosome.</title>
        <authorList>
            <person name="Batra D."/>
            <person name="Gulvik C.A."/>
        </authorList>
    </citation>
    <scope>NUCLEOTIDE SEQUENCE [LARGE SCALE GENOMIC DNA]</scope>
    <source>
        <strain evidence="7">DSM 106435</strain>
    </source>
</reference>
<dbReference type="PANTHER" id="PTHR43490">
    <property type="entry name" value="(+)-NEOMENTHOL DEHYDROGENASE"/>
    <property type="match status" value="1"/>
</dbReference>
<evidence type="ECO:0000259" key="5">
    <source>
        <dbReference type="SMART" id="SM00822"/>
    </source>
</evidence>
<keyword evidence="2" id="KW-0521">NADP</keyword>
<dbReference type="InterPro" id="IPR020904">
    <property type="entry name" value="Sc_DH/Rdtase_CS"/>
</dbReference>
<dbReference type="SUPFAM" id="SSF51735">
    <property type="entry name" value="NAD(P)-binding Rossmann-fold domains"/>
    <property type="match status" value="1"/>
</dbReference>
<evidence type="ECO:0000256" key="2">
    <source>
        <dbReference type="ARBA" id="ARBA00022857"/>
    </source>
</evidence>
<name>A0A345T4H0_9ACTN</name>
<dbReference type="PROSITE" id="PS00061">
    <property type="entry name" value="ADH_SHORT"/>
    <property type="match status" value="1"/>
</dbReference>
<dbReference type="GO" id="GO:0016616">
    <property type="term" value="F:oxidoreductase activity, acting on the CH-OH group of donors, NAD or NADP as acceptor"/>
    <property type="evidence" value="ECO:0007669"/>
    <property type="project" value="InterPro"/>
</dbReference>
<dbReference type="PANTHER" id="PTHR43490:SF99">
    <property type="entry name" value="SHORT-CHAIN DEHYDROGENASE_REDUCTASE"/>
    <property type="match status" value="1"/>
</dbReference>
<dbReference type="InterPro" id="IPR002347">
    <property type="entry name" value="SDR_fam"/>
</dbReference>
<dbReference type="InterPro" id="IPR057326">
    <property type="entry name" value="KR_dom"/>
</dbReference>
<evidence type="ECO:0000256" key="4">
    <source>
        <dbReference type="RuleBase" id="RU000363"/>
    </source>
</evidence>
<gene>
    <name evidence="6" type="ORF">C7M71_029345</name>
</gene>
<dbReference type="CDD" id="cd05324">
    <property type="entry name" value="carb_red_PTCR-like_SDR_c"/>
    <property type="match status" value="1"/>
</dbReference>
<evidence type="ECO:0000256" key="1">
    <source>
        <dbReference type="ARBA" id="ARBA00006484"/>
    </source>
</evidence>
<evidence type="ECO:0000256" key="3">
    <source>
        <dbReference type="ARBA" id="ARBA00023002"/>
    </source>
</evidence>
<dbReference type="Gene3D" id="3.40.50.720">
    <property type="entry name" value="NAD(P)-binding Rossmann-like Domain"/>
    <property type="match status" value="1"/>
</dbReference>
<keyword evidence="3" id="KW-0560">Oxidoreductase</keyword>
<dbReference type="EMBL" id="CP031264">
    <property type="protein sequence ID" value="AXI80875.1"/>
    <property type="molecule type" value="Genomic_DNA"/>
</dbReference>
<dbReference type="SMART" id="SM00822">
    <property type="entry name" value="PKS_KR"/>
    <property type="match status" value="1"/>
</dbReference>
<protein>
    <submittedName>
        <fullName evidence="6">SDR family oxidoreductase</fullName>
    </submittedName>
</protein>
<evidence type="ECO:0000313" key="6">
    <source>
        <dbReference type="EMBL" id="AXI80875.1"/>
    </source>
</evidence>
<dbReference type="Proteomes" id="UP000249340">
    <property type="component" value="Chromosome"/>
</dbReference>
<feature type="domain" description="Ketoreductase" evidence="5">
    <location>
        <begin position="5"/>
        <end position="203"/>
    </location>
</feature>
<dbReference type="InterPro" id="IPR036291">
    <property type="entry name" value="NAD(P)-bd_dom_sf"/>
</dbReference>
<evidence type="ECO:0000313" key="7">
    <source>
        <dbReference type="Proteomes" id="UP000249340"/>
    </source>
</evidence>
<proteinExistence type="inferred from homology"/>
<keyword evidence="7" id="KW-1185">Reference proteome</keyword>
<dbReference type="InterPro" id="IPR045313">
    <property type="entry name" value="CBR1-like"/>
</dbReference>
<comment type="similarity">
    <text evidence="1 4">Belongs to the short-chain dehydrogenases/reductases (SDR) family.</text>
</comment>
<dbReference type="PRINTS" id="PR00080">
    <property type="entry name" value="SDRFAMILY"/>
</dbReference>
<dbReference type="AlphaFoldDB" id="A0A345T4H0"/>
<dbReference type="Pfam" id="PF00106">
    <property type="entry name" value="adh_short"/>
    <property type="match status" value="1"/>
</dbReference>
<dbReference type="KEGG" id="stri:C7M71_029345"/>
<sequence length="240" mass="25379">MTNSAVALVTGANKGIGREIARGLAQLGLTVLASSRDEQRGERAVAELAAEGLDVRPLRLDVTDEQSVAAAARRISDEFGRLDVLVNNAGITVDRSTTPSTTTTDAMRTVYETNVFGVVTVTRAMLPLLRRSPAGRIVNLSSGLGSLERLLAPDSTLPLFLAYNSSKSALNAVTVHYARELRDTPIKVNVCAPGLCATDINDHKGDRTAAQGARIAVELATLDSDGPTAGFFDDHGPVPW</sequence>
<dbReference type="PRINTS" id="PR00081">
    <property type="entry name" value="GDHRDH"/>
</dbReference>
<dbReference type="OrthoDB" id="9781117at2"/>